<protein>
    <submittedName>
        <fullName evidence="2">Uncharacterized protein</fullName>
    </submittedName>
</protein>
<evidence type="ECO:0000256" key="1">
    <source>
        <dbReference type="SAM" id="Phobius"/>
    </source>
</evidence>
<keyword evidence="3" id="KW-1185">Reference proteome</keyword>
<comment type="caution">
    <text evidence="2">The sequence shown here is derived from an EMBL/GenBank/DDBJ whole genome shotgun (WGS) entry which is preliminary data.</text>
</comment>
<dbReference type="EMBL" id="JADNRY010000184">
    <property type="protein sequence ID" value="KAF9062010.1"/>
    <property type="molecule type" value="Genomic_DNA"/>
</dbReference>
<dbReference type="Proteomes" id="UP000772434">
    <property type="component" value="Unassembled WGS sequence"/>
</dbReference>
<feature type="transmembrane region" description="Helical" evidence="1">
    <location>
        <begin position="77"/>
        <end position="95"/>
    </location>
</feature>
<dbReference type="AlphaFoldDB" id="A0A9P5TZY1"/>
<reference evidence="2" key="1">
    <citation type="submission" date="2020-11" db="EMBL/GenBank/DDBJ databases">
        <authorList>
            <consortium name="DOE Joint Genome Institute"/>
            <person name="Ahrendt S."/>
            <person name="Riley R."/>
            <person name="Andreopoulos W."/>
            <person name="Labutti K."/>
            <person name="Pangilinan J."/>
            <person name="Ruiz-Duenas F.J."/>
            <person name="Barrasa J.M."/>
            <person name="Sanchez-Garcia M."/>
            <person name="Camarero S."/>
            <person name="Miyauchi S."/>
            <person name="Serrano A."/>
            <person name="Linde D."/>
            <person name="Babiker R."/>
            <person name="Drula E."/>
            <person name="Ayuso-Fernandez I."/>
            <person name="Pacheco R."/>
            <person name="Padilla G."/>
            <person name="Ferreira P."/>
            <person name="Barriuso J."/>
            <person name="Kellner H."/>
            <person name="Castanera R."/>
            <person name="Alfaro M."/>
            <person name="Ramirez L."/>
            <person name="Pisabarro A.G."/>
            <person name="Kuo A."/>
            <person name="Tritt A."/>
            <person name="Lipzen A."/>
            <person name="He G."/>
            <person name="Yan M."/>
            <person name="Ng V."/>
            <person name="Cullen D."/>
            <person name="Martin F."/>
            <person name="Rosso M.-N."/>
            <person name="Henrissat B."/>
            <person name="Hibbett D."/>
            <person name="Martinez A.T."/>
            <person name="Grigoriev I.V."/>
        </authorList>
    </citation>
    <scope>NUCLEOTIDE SEQUENCE</scope>
    <source>
        <strain evidence="2">AH 40177</strain>
    </source>
</reference>
<feature type="transmembrane region" description="Helical" evidence="1">
    <location>
        <begin position="37"/>
        <end position="57"/>
    </location>
</feature>
<name>A0A9P5TZY1_9AGAR</name>
<sequence>MGRILLSSEPYIRKHLLPGTWKPGQRTRLRGVCARKFNALTWVIIVFNVTLITVKMGSGQIYGMSVFNTSFDVGSSMYISFIQYYTSQIGGAVYITV</sequence>
<evidence type="ECO:0000313" key="3">
    <source>
        <dbReference type="Proteomes" id="UP000772434"/>
    </source>
</evidence>
<proteinExistence type="predicted"/>
<keyword evidence="1" id="KW-0812">Transmembrane</keyword>
<evidence type="ECO:0000313" key="2">
    <source>
        <dbReference type="EMBL" id="KAF9062010.1"/>
    </source>
</evidence>
<keyword evidence="1" id="KW-0472">Membrane</keyword>
<gene>
    <name evidence="2" type="ORF">BDP27DRAFT_307239</name>
</gene>
<keyword evidence="1" id="KW-1133">Transmembrane helix</keyword>
<organism evidence="2 3">
    <name type="scientific">Rhodocollybia butyracea</name>
    <dbReference type="NCBI Taxonomy" id="206335"/>
    <lineage>
        <taxon>Eukaryota</taxon>
        <taxon>Fungi</taxon>
        <taxon>Dikarya</taxon>
        <taxon>Basidiomycota</taxon>
        <taxon>Agaricomycotina</taxon>
        <taxon>Agaricomycetes</taxon>
        <taxon>Agaricomycetidae</taxon>
        <taxon>Agaricales</taxon>
        <taxon>Marasmiineae</taxon>
        <taxon>Omphalotaceae</taxon>
        <taxon>Rhodocollybia</taxon>
    </lineage>
</organism>
<accession>A0A9P5TZY1</accession>